<dbReference type="InterPro" id="IPR009053">
    <property type="entry name" value="Prefoldin"/>
</dbReference>
<dbReference type="GO" id="GO:0016272">
    <property type="term" value="C:prefoldin complex"/>
    <property type="evidence" value="ECO:0007669"/>
    <property type="project" value="InterPro"/>
</dbReference>
<name>A0A914BV87_9BILA</name>
<dbReference type="Pfam" id="PF01920">
    <property type="entry name" value="Prefoldin_2"/>
    <property type="match status" value="1"/>
</dbReference>
<comment type="function">
    <text evidence="4">Binds specifically to cytosolic chaperonin (c-CPN) and transfers target proteins to it. Binds to nascent polypeptide chain and promotes folding in an environment in which there are many competing pathways for nonnative proteins.</text>
</comment>
<dbReference type="Proteomes" id="UP000887540">
    <property type="component" value="Unplaced"/>
</dbReference>
<keyword evidence="5" id="KW-1185">Reference proteome</keyword>
<evidence type="ECO:0000256" key="2">
    <source>
        <dbReference type="ARBA" id="ARBA00011695"/>
    </source>
</evidence>
<dbReference type="AlphaFoldDB" id="A0A914BV87"/>
<evidence type="ECO:0000256" key="1">
    <source>
        <dbReference type="ARBA" id="ARBA00008045"/>
    </source>
</evidence>
<dbReference type="InterPro" id="IPR027235">
    <property type="entry name" value="PFD2"/>
</dbReference>
<organism evidence="5 6">
    <name type="scientific">Acrobeloides nanus</name>
    <dbReference type="NCBI Taxonomy" id="290746"/>
    <lineage>
        <taxon>Eukaryota</taxon>
        <taxon>Metazoa</taxon>
        <taxon>Ecdysozoa</taxon>
        <taxon>Nematoda</taxon>
        <taxon>Chromadorea</taxon>
        <taxon>Rhabditida</taxon>
        <taxon>Tylenchina</taxon>
        <taxon>Cephalobomorpha</taxon>
        <taxon>Cephaloboidea</taxon>
        <taxon>Cephalobidae</taxon>
        <taxon>Acrobeloides</taxon>
    </lineage>
</organism>
<evidence type="ECO:0000313" key="6">
    <source>
        <dbReference type="WBParaSite" id="ACRNAN_Path_1082.g4140.t1"/>
    </source>
</evidence>
<evidence type="ECO:0000313" key="5">
    <source>
        <dbReference type="Proteomes" id="UP000887540"/>
    </source>
</evidence>
<dbReference type="InterPro" id="IPR002777">
    <property type="entry name" value="PFD_beta-like"/>
</dbReference>
<evidence type="ECO:0000256" key="4">
    <source>
        <dbReference type="ARBA" id="ARBA00024667"/>
    </source>
</evidence>
<accession>A0A914BV87</accession>
<comment type="similarity">
    <text evidence="1">Belongs to the prefoldin subunit beta family.</text>
</comment>
<dbReference type="PANTHER" id="PTHR13303">
    <property type="entry name" value="PREFOLDIN SUBUNIT 2"/>
    <property type="match status" value="1"/>
</dbReference>
<dbReference type="WBParaSite" id="ACRNAN_Path_1082.g4140.t1">
    <property type="protein sequence ID" value="ACRNAN_Path_1082.g4140.t1"/>
    <property type="gene ID" value="ACRNAN_Path_1082.g4140"/>
</dbReference>
<evidence type="ECO:0000256" key="3">
    <source>
        <dbReference type="ARBA" id="ARBA00023186"/>
    </source>
</evidence>
<protein>
    <submittedName>
        <fullName evidence="6">Prefoldin subunit 2</fullName>
    </submittedName>
</protein>
<dbReference type="GO" id="GO:0051082">
    <property type="term" value="F:unfolded protein binding"/>
    <property type="evidence" value="ECO:0007669"/>
    <property type="project" value="InterPro"/>
</dbReference>
<dbReference type="CDD" id="cd23163">
    <property type="entry name" value="Prefoldin_2"/>
    <property type="match status" value="1"/>
</dbReference>
<dbReference type="GO" id="GO:0006457">
    <property type="term" value="P:protein folding"/>
    <property type="evidence" value="ECO:0007669"/>
    <property type="project" value="InterPro"/>
</dbReference>
<reference evidence="6" key="1">
    <citation type="submission" date="2022-11" db="UniProtKB">
        <authorList>
            <consortium name="WormBaseParasite"/>
        </authorList>
    </citation>
    <scope>IDENTIFICATION</scope>
</reference>
<comment type="subunit">
    <text evidence="2">Heterohexamer of two PFD-alpha type and four PFD-beta type subunits.</text>
</comment>
<proteinExistence type="inferred from homology"/>
<sequence>MSTTAANNDKATQQKIVEGFQKMREEQQQLIQEIARVEADIREHSTVLKTIEEMAPGRKCFRQVGDTLVQYTIAEIIEILKVNLENLQNLLTTQTEKLTSKGKDLNAYKEKHNIRLLSEQEVLEIQKKQALAKVSAPPSNAIKK</sequence>
<keyword evidence="3" id="KW-0143">Chaperone</keyword>
<dbReference type="SUPFAM" id="SSF46579">
    <property type="entry name" value="Prefoldin"/>
    <property type="match status" value="1"/>
</dbReference>
<dbReference type="Gene3D" id="1.10.287.370">
    <property type="match status" value="1"/>
</dbReference>